<dbReference type="InterPro" id="IPR018136">
    <property type="entry name" value="Aconitase_4Fe-4S_BS"/>
</dbReference>
<dbReference type="CDD" id="cd01583">
    <property type="entry name" value="IPMI"/>
    <property type="match status" value="1"/>
</dbReference>
<dbReference type="UniPathway" id="UPA00048">
    <property type="reaction ID" value="UER00071"/>
</dbReference>
<comment type="function">
    <text evidence="8">Catalyzes the isomerization between 2-isopropylmalate and 3-isopropylmalate, via the formation of 2-isopropylmaleate.</text>
</comment>
<dbReference type="HAMAP" id="MF_01027">
    <property type="entry name" value="LeuC_type2"/>
    <property type="match status" value="1"/>
</dbReference>
<dbReference type="SUPFAM" id="SSF53732">
    <property type="entry name" value="Aconitase iron-sulfur domain"/>
    <property type="match status" value="1"/>
</dbReference>
<keyword evidence="1 8" id="KW-0432">Leucine biosynthesis</keyword>
<dbReference type="NCBIfam" id="TIGR01343">
    <property type="entry name" value="hacA_fam"/>
    <property type="match status" value="1"/>
</dbReference>
<dbReference type="NCBIfam" id="NF001614">
    <property type="entry name" value="PRK00402.1"/>
    <property type="match status" value="1"/>
</dbReference>
<evidence type="ECO:0000256" key="2">
    <source>
        <dbReference type="ARBA" id="ARBA00022485"/>
    </source>
</evidence>
<dbReference type="PRINTS" id="PR00415">
    <property type="entry name" value="ACONITASE"/>
</dbReference>
<dbReference type="OrthoDB" id="9764318at2"/>
<dbReference type="GO" id="GO:0003861">
    <property type="term" value="F:3-isopropylmalate dehydratase activity"/>
    <property type="evidence" value="ECO:0007669"/>
    <property type="project" value="UniProtKB-UniRule"/>
</dbReference>
<dbReference type="RefSeq" id="WP_072905201.1">
    <property type="nucleotide sequence ID" value="NZ_FQZT01000001.1"/>
</dbReference>
<keyword evidence="4 8" id="KW-0408">Iron</keyword>
<comment type="cofactor">
    <cofactor evidence="8">
        <name>[4Fe-4S] cluster</name>
        <dbReference type="ChEBI" id="CHEBI:49883"/>
    </cofactor>
    <text evidence="8">Binds 1 [4Fe-4S] cluster per subunit.</text>
</comment>
<keyword evidence="6 8" id="KW-0456">Lyase</keyword>
<dbReference type="InterPro" id="IPR011826">
    <property type="entry name" value="HAcnase/IPMdehydase_lsu_prok"/>
</dbReference>
<keyword evidence="8" id="KW-0028">Amino-acid biosynthesis</keyword>
<comment type="catalytic activity">
    <reaction evidence="8">
        <text>(2R,3S)-3-isopropylmalate = (2S)-2-isopropylmalate</text>
        <dbReference type="Rhea" id="RHEA:32287"/>
        <dbReference type="ChEBI" id="CHEBI:1178"/>
        <dbReference type="ChEBI" id="CHEBI:35121"/>
        <dbReference type="EC" id="4.2.1.33"/>
    </reaction>
</comment>
<dbReference type="Proteomes" id="UP000184171">
    <property type="component" value="Unassembled WGS sequence"/>
</dbReference>
<feature type="domain" description="Aconitase/3-isopropylmalate dehydratase large subunit alpha/beta/alpha" evidence="9">
    <location>
        <begin position="7"/>
        <end position="292"/>
    </location>
</feature>
<name>A0A1M6CFL5_MALRU</name>
<proteinExistence type="inferred from homology"/>
<feature type="binding site" evidence="8">
    <location>
        <position position="371"/>
    </location>
    <ligand>
        <name>[4Fe-4S] cluster</name>
        <dbReference type="ChEBI" id="CHEBI:49883"/>
    </ligand>
</feature>
<feature type="domain" description="Aconitase/3-isopropylmalate dehydratase large subunit alpha/beta/alpha" evidence="9">
    <location>
        <begin position="294"/>
        <end position="418"/>
    </location>
</feature>
<evidence type="ECO:0000256" key="4">
    <source>
        <dbReference type="ARBA" id="ARBA00023004"/>
    </source>
</evidence>
<evidence type="ECO:0000259" key="9">
    <source>
        <dbReference type="Pfam" id="PF00330"/>
    </source>
</evidence>
<evidence type="ECO:0000256" key="5">
    <source>
        <dbReference type="ARBA" id="ARBA00023014"/>
    </source>
</evidence>
<comment type="subunit">
    <text evidence="8">Heterodimer of LeuC and LeuD.</text>
</comment>
<dbReference type="InterPro" id="IPR033941">
    <property type="entry name" value="IPMI_cat"/>
</dbReference>
<dbReference type="GO" id="GO:0046872">
    <property type="term" value="F:metal ion binding"/>
    <property type="evidence" value="ECO:0007669"/>
    <property type="project" value="UniProtKB-KW"/>
</dbReference>
<dbReference type="InterPro" id="IPR015931">
    <property type="entry name" value="Acnase/IPM_dHydase_lsu_aba_1/3"/>
</dbReference>
<keyword evidence="5 8" id="KW-0411">Iron-sulfur</keyword>
<feature type="binding site" evidence="8">
    <location>
        <position position="368"/>
    </location>
    <ligand>
        <name>[4Fe-4S] cluster</name>
        <dbReference type="ChEBI" id="CHEBI:49883"/>
    </ligand>
</feature>
<dbReference type="PROSITE" id="PS01244">
    <property type="entry name" value="ACONITASE_2"/>
    <property type="match status" value="1"/>
</dbReference>
<dbReference type="InterPro" id="IPR050067">
    <property type="entry name" value="IPM_dehydratase_rel_enz"/>
</dbReference>
<dbReference type="Gene3D" id="3.30.499.10">
    <property type="entry name" value="Aconitase, domain 3"/>
    <property type="match status" value="2"/>
</dbReference>
<comment type="similarity">
    <text evidence="8">Belongs to the aconitase/IPM isomerase family. LeuC type 2 subfamily.</text>
</comment>
<dbReference type="EC" id="4.2.1.33" evidence="8"/>
<keyword evidence="2 8" id="KW-0004">4Fe-4S</keyword>
<comment type="pathway">
    <text evidence="8">Amino-acid biosynthesis; L-leucine biosynthesis; L-leucine from 3-methyl-2-oxobutanoate: step 2/4.</text>
</comment>
<evidence type="ECO:0000256" key="3">
    <source>
        <dbReference type="ARBA" id="ARBA00022723"/>
    </source>
</evidence>
<reference evidence="10 11" key="1">
    <citation type="submission" date="2016-11" db="EMBL/GenBank/DDBJ databases">
        <authorList>
            <person name="Jaros S."/>
            <person name="Januszkiewicz K."/>
            <person name="Wedrychowicz H."/>
        </authorList>
    </citation>
    <scope>NUCLEOTIDE SEQUENCE [LARGE SCALE GENOMIC DNA]</scope>
    <source>
        <strain evidence="10 11">DSM 5091</strain>
    </source>
</reference>
<evidence type="ECO:0000313" key="11">
    <source>
        <dbReference type="Proteomes" id="UP000184171"/>
    </source>
</evidence>
<evidence type="ECO:0000256" key="6">
    <source>
        <dbReference type="ARBA" id="ARBA00023239"/>
    </source>
</evidence>
<evidence type="ECO:0000256" key="1">
    <source>
        <dbReference type="ARBA" id="ARBA00022430"/>
    </source>
</evidence>
<dbReference type="InterPro" id="IPR036008">
    <property type="entry name" value="Aconitase_4Fe-4S_dom"/>
</dbReference>
<keyword evidence="3 8" id="KW-0479">Metal-binding</keyword>
<dbReference type="AlphaFoldDB" id="A0A1M6CFL5"/>
<evidence type="ECO:0000256" key="7">
    <source>
        <dbReference type="ARBA" id="ARBA00023304"/>
    </source>
</evidence>
<protein>
    <recommendedName>
        <fullName evidence="8">3-isopropylmalate dehydratase large subunit</fullName>
        <ecNumber evidence="8">4.2.1.33</ecNumber>
    </recommendedName>
    <alternativeName>
        <fullName evidence="8">Alpha-IPM isomerase</fullName>
        <shortName evidence="8">IPMI</shortName>
    </alternativeName>
    <alternativeName>
        <fullName evidence="8">Isopropylmalate isomerase</fullName>
    </alternativeName>
</protein>
<dbReference type="NCBIfam" id="TIGR02086">
    <property type="entry name" value="IPMI_arch"/>
    <property type="match status" value="1"/>
</dbReference>
<keyword evidence="7 8" id="KW-0100">Branched-chain amino acid biosynthesis</keyword>
<keyword evidence="11" id="KW-1185">Reference proteome</keyword>
<dbReference type="InterPro" id="IPR006251">
    <property type="entry name" value="Homoacnase/IPMdehydase_lsu"/>
</dbReference>
<dbReference type="PROSITE" id="PS00450">
    <property type="entry name" value="ACONITASE_1"/>
    <property type="match status" value="1"/>
</dbReference>
<dbReference type="GO" id="GO:0009098">
    <property type="term" value="P:L-leucine biosynthetic process"/>
    <property type="evidence" value="ECO:0007669"/>
    <property type="project" value="UniProtKB-UniRule"/>
</dbReference>
<dbReference type="GO" id="GO:0051539">
    <property type="term" value="F:4 iron, 4 sulfur cluster binding"/>
    <property type="evidence" value="ECO:0007669"/>
    <property type="project" value="UniProtKB-KW"/>
</dbReference>
<dbReference type="PANTHER" id="PTHR43822:SF16">
    <property type="entry name" value="3-ISOPROPYLMALATE DEHYDRATASE LARGE SUBUNIT 2"/>
    <property type="match status" value="1"/>
</dbReference>
<dbReference type="EMBL" id="FQZT01000001">
    <property type="protein sequence ID" value="SHI59797.1"/>
    <property type="molecule type" value="Genomic_DNA"/>
</dbReference>
<dbReference type="Pfam" id="PF00330">
    <property type="entry name" value="Aconitase"/>
    <property type="match status" value="2"/>
</dbReference>
<sequence length="426" mass="46000">MGKTLAEKIFDAHLKDEPFEGTKVLSLDRVLCHEITTPVAIADLEWRGKDRVFDKDKIKVVIDHVTPAKDSKTATQALILREWARRHDIPDFFDVGRNGVCHAIFPEKGYIRPGFTVIMGDSHTCTHGAFGAFAAGVGTTDLEVGILKGVCSFREPKSLRVNLNGSLPQGVFAKDVILYVIGQLGVNGATDRVIEFRGPIVDQMSMEARMTLCNMAIEAGGTSGVCMPDMTTVEYLWPFIQDEFASKEAALEEYSKWISDDDASYDKVVDIDVSSMEPMVTFDYKPDCVKTVPEMAGTKVDQIYIGSCTNGRIEDLREAAAVLKGKTVADSVRGIVSPATPKIFQEALAEGIIQVFMDAGFCVTNPTCGACLGMSNGVLAEGEVCASTTNRNFSGRMGKGGMVHLMSPATAAATAITGVITDARTL</sequence>
<accession>A0A1M6CFL5</accession>
<gene>
    <name evidence="8" type="primary">leuC</name>
    <name evidence="10" type="ORF">SAMN02745165_00512</name>
</gene>
<dbReference type="STRING" id="1122189.SAMN02745165_00512"/>
<evidence type="ECO:0000313" key="10">
    <source>
        <dbReference type="EMBL" id="SHI59797.1"/>
    </source>
</evidence>
<dbReference type="InterPro" id="IPR001030">
    <property type="entry name" value="Acoase/IPM_deHydtase_lsu_aba"/>
</dbReference>
<evidence type="ECO:0000256" key="8">
    <source>
        <dbReference type="HAMAP-Rule" id="MF_01027"/>
    </source>
</evidence>
<dbReference type="PANTHER" id="PTHR43822">
    <property type="entry name" value="HOMOACONITASE, MITOCHONDRIAL-RELATED"/>
    <property type="match status" value="1"/>
</dbReference>
<feature type="binding site" evidence="8">
    <location>
        <position position="308"/>
    </location>
    <ligand>
        <name>[4Fe-4S] cluster</name>
        <dbReference type="ChEBI" id="CHEBI:49883"/>
    </ligand>
</feature>
<organism evidence="10 11">
    <name type="scientific">Malonomonas rubra DSM 5091</name>
    <dbReference type="NCBI Taxonomy" id="1122189"/>
    <lineage>
        <taxon>Bacteria</taxon>
        <taxon>Pseudomonadati</taxon>
        <taxon>Thermodesulfobacteriota</taxon>
        <taxon>Desulfuromonadia</taxon>
        <taxon>Desulfuromonadales</taxon>
        <taxon>Geopsychrobacteraceae</taxon>
        <taxon>Malonomonas</taxon>
    </lineage>
</organism>